<feature type="chain" id="PRO_5026722798" evidence="2">
    <location>
        <begin position="34"/>
        <end position="334"/>
    </location>
</feature>
<dbReference type="Gene3D" id="3.40.190.150">
    <property type="entry name" value="Bordetella uptake gene, domain 1"/>
    <property type="match status" value="1"/>
</dbReference>
<dbReference type="InterPro" id="IPR005064">
    <property type="entry name" value="BUG"/>
</dbReference>
<dbReference type="AlphaFoldDB" id="A0A6J4NW54"/>
<dbReference type="Gene3D" id="3.40.190.10">
    <property type="entry name" value="Periplasmic binding protein-like II"/>
    <property type="match status" value="1"/>
</dbReference>
<evidence type="ECO:0000313" key="3">
    <source>
        <dbReference type="EMBL" id="CAA9394196.1"/>
    </source>
</evidence>
<proteinExistence type="inferred from homology"/>
<gene>
    <name evidence="3" type="ORF">AVDCRST_MAG51-519</name>
</gene>
<reference evidence="3" key="1">
    <citation type="submission" date="2020-02" db="EMBL/GenBank/DDBJ databases">
        <authorList>
            <person name="Meier V. D."/>
        </authorList>
    </citation>
    <scope>NUCLEOTIDE SEQUENCE</scope>
    <source>
        <strain evidence="3">AVDCRST_MAG51</strain>
    </source>
</reference>
<dbReference type="CDD" id="cd13578">
    <property type="entry name" value="PBP2_Bug27"/>
    <property type="match status" value="1"/>
</dbReference>
<evidence type="ECO:0000256" key="2">
    <source>
        <dbReference type="SAM" id="SignalP"/>
    </source>
</evidence>
<dbReference type="EMBL" id="CADCUX010000141">
    <property type="protein sequence ID" value="CAA9394196.1"/>
    <property type="molecule type" value="Genomic_DNA"/>
</dbReference>
<dbReference type="PANTHER" id="PTHR42928:SF5">
    <property type="entry name" value="BLR1237 PROTEIN"/>
    <property type="match status" value="1"/>
</dbReference>
<protein>
    <submittedName>
        <fullName evidence="3">BUG/TctC family periplasmic protein</fullName>
    </submittedName>
</protein>
<accession>A0A6J4NW54</accession>
<dbReference type="SUPFAM" id="SSF53850">
    <property type="entry name" value="Periplasmic binding protein-like II"/>
    <property type="match status" value="1"/>
</dbReference>
<dbReference type="InterPro" id="IPR042100">
    <property type="entry name" value="Bug_dom1"/>
</dbReference>
<name>A0A6J4NW54_9BURK</name>
<dbReference type="PIRSF" id="PIRSF017082">
    <property type="entry name" value="YflP"/>
    <property type="match status" value="1"/>
</dbReference>
<feature type="signal peptide" evidence="2">
    <location>
        <begin position="1"/>
        <end position="33"/>
    </location>
</feature>
<evidence type="ECO:0000256" key="1">
    <source>
        <dbReference type="ARBA" id="ARBA00006987"/>
    </source>
</evidence>
<dbReference type="PROSITE" id="PS51318">
    <property type="entry name" value="TAT"/>
    <property type="match status" value="1"/>
</dbReference>
<dbReference type="PANTHER" id="PTHR42928">
    <property type="entry name" value="TRICARBOXYLATE-BINDING PROTEIN"/>
    <property type="match status" value="1"/>
</dbReference>
<comment type="similarity">
    <text evidence="1">Belongs to the UPF0065 (bug) family.</text>
</comment>
<organism evidence="3">
    <name type="scientific">uncultured Ramlibacter sp</name>
    <dbReference type="NCBI Taxonomy" id="260755"/>
    <lineage>
        <taxon>Bacteria</taxon>
        <taxon>Pseudomonadati</taxon>
        <taxon>Pseudomonadota</taxon>
        <taxon>Betaproteobacteria</taxon>
        <taxon>Burkholderiales</taxon>
        <taxon>Comamonadaceae</taxon>
        <taxon>Ramlibacter</taxon>
        <taxon>environmental samples</taxon>
    </lineage>
</organism>
<sequence length="334" mass="34863">MKSNPIAISRRSAALALAATLCASLLGAPAAQAQSTAWPDKPVRVVVPYPAGAVGDVMLRIVADRLAAKYGQQFVIDNRAGGGGLAATKFVADAPPDGYTLLLNGPNHVTNLGLYRSVPYDPIADFVPITHIGSSQTMLVAHTSTGFKTVEQIVAAAREKPGAMNYASSGSGTGTHLSMEMFMRATNTKMQHVPYKGGSPAVVGLGGGEVQVGFSSVPLVQPLIEAGRLTPILVGGNKRLTGYPNVPSLGELGMLNHDVEVWFGLLAPKGTPAAITSKLSADVRAVLADPAIAQRFDKQGFSVVGSTEEEFGSLIRKEAQRWPALIRELGIQGG</sequence>
<dbReference type="Pfam" id="PF03401">
    <property type="entry name" value="TctC"/>
    <property type="match status" value="1"/>
</dbReference>
<keyword evidence="2" id="KW-0732">Signal</keyword>
<dbReference type="InterPro" id="IPR006311">
    <property type="entry name" value="TAT_signal"/>
</dbReference>